<dbReference type="InterPro" id="IPR050808">
    <property type="entry name" value="Phage_Integrase"/>
</dbReference>
<dbReference type="RefSeq" id="WP_045286858.1">
    <property type="nucleotide sequence ID" value="NZ_JZYX01000080.1"/>
</dbReference>
<organism evidence="6 7">
    <name type="scientific">Enterobacter sichuanensis</name>
    <dbReference type="NCBI Taxonomy" id="2071710"/>
    <lineage>
        <taxon>Bacteria</taxon>
        <taxon>Pseudomonadati</taxon>
        <taxon>Pseudomonadota</taxon>
        <taxon>Gammaproteobacteria</taxon>
        <taxon>Enterobacterales</taxon>
        <taxon>Enterobacteriaceae</taxon>
        <taxon>Enterobacter</taxon>
        <taxon>Enterobacter cloacae complex</taxon>
    </lineage>
</organism>
<evidence type="ECO:0000256" key="3">
    <source>
        <dbReference type="ARBA" id="ARBA00023125"/>
    </source>
</evidence>
<dbReference type="Gene3D" id="3.30.160.390">
    <property type="entry name" value="Integrase, DNA-binding domain"/>
    <property type="match status" value="1"/>
</dbReference>
<gene>
    <name evidence="6" type="ORF">SS37_24135</name>
</gene>
<dbReference type="SUPFAM" id="SSF56349">
    <property type="entry name" value="DNA breaking-rejoining enzymes"/>
    <property type="match status" value="1"/>
</dbReference>
<dbReference type="InterPro" id="IPR053876">
    <property type="entry name" value="Phage_int_M"/>
</dbReference>
<keyword evidence="4" id="KW-0233">DNA recombination</keyword>
<comment type="caution">
    <text evidence="6">The sequence shown here is derived from an EMBL/GenBank/DDBJ whole genome shotgun (WGS) entry which is preliminary data.</text>
</comment>
<accession>A0A0F1A3W6</accession>
<sequence length="408" mass="47245">MAGTNKLSDKKLKALQGASRNAPEMYADGEGLSVRASKQGQLSWVFSYRLGGRGSKLERLTLGRYPDLSLKAAREKREKCRQWLAGGLDPKTELVLSTEETLKPVTVQDALEYWLVNYARRKRSDEELVRAQLRKHIYPRLGRYPLARCETRHWVACFDEINQTKPMTAGRMFQISKQALRFCKVRRYAASDALVFLTIQDVGQPSGQRDRVLSDSELADVWRCTDSDDQHPYYSRLLKMLVLFGARTMEVRLSRWSEWDFTSWIWTVPKEHSKTREKIVRSIPEAIRPWLEELKRETGKTGLLLGEDRTRQAVSLKGRRLFKDFHHNEPWTLHDLRRTFSTGLNNMGIAPHIVELLLGHALPGVMAIYNRSLYLPEKLDALNKWYERLELLAGNHQNVVLLPVMNRD</sequence>
<dbReference type="CDD" id="cd00801">
    <property type="entry name" value="INT_P4_C"/>
    <property type="match status" value="1"/>
</dbReference>
<dbReference type="PROSITE" id="PS51898">
    <property type="entry name" value="TYR_RECOMBINASE"/>
    <property type="match status" value="1"/>
</dbReference>
<evidence type="ECO:0000256" key="1">
    <source>
        <dbReference type="ARBA" id="ARBA00008857"/>
    </source>
</evidence>
<dbReference type="Pfam" id="PF22022">
    <property type="entry name" value="Phage_int_M"/>
    <property type="match status" value="1"/>
</dbReference>
<keyword evidence="3" id="KW-0238">DNA-binding</keyword>
<dbReference type="GO" id="GO:0015074">
    <property type="term" value="P:DNA integration"/>
    <property type="evidence" value="ECO:0007669"/>
    <property type="project" value="UniProtKB-KW"/>
</dbReference>
<protein>
    <submittedName>
        <fullName evidence="6">Integrase</fullName>
    </submittedName>
</protein>
<evidence type="ECO:0000256" key="2">
    <source>
        <dbReference type="ARBA" id="ARBA00022908"/>
    </source>
</evidence>
<evidence type="ECO:0000313" key="6">
    <source>
        <dbReference type="EMBL" id="KJN15530.1"/>
    </source>
</evidence>
<dbReference type="AlphaFoldDB" id="A0A0F1A3W6"/>
<dbReference type="OrthoDB" id="5589990at2"/>
<dbReference type="InterPro" id="IPR010998">
    <property type="entry name" value="Integrase_recombinase_N"/>
</dbReference>
<dbReference type="GO" id="GO:0006310">
    <property type="term" value="P:DNA recombination"/>
    <property type="evidence" value="ECO:0007669"/>
    <property type="project" value="UniProtKB-KW"/>
</dbReference>
<dbReference type="Gene3D" id="1.10.443.10">
    <property type="entry name" value="Intergrase catalytic core"/>
    <property type="match status" value="1"/>
</dbReference>
<keyword evidence="2" id="KW-0229">DNA integration</keyword>
<dbReference type="EMBL" id="JZYX01000080">
    <property type="protein sequence ID" value="KJN15530.1"/>
    <property type="molecule type" value="Genomic_DNA"/>
</dbReference>
<dbReference type="Proteomes" id="UP000033352">
    <property type="component" value="Unassembled WGS sequence"/>
</dbReference>
<dbReference type="InterPro" id="IPR025166">
    <property type="entry name" value="Integrase_DNA_bind_dom"/>
</dbReference>
<name>A0A0F1A3W6_9ENTR</name>
<dbReference type="PATRIC" id="fig|1619248.3.peg.5015"/>
<dbReference type="InterPro" id="IPR038488">
    <property type="entry name" value="Integrase_DNA-bd_sf"/>
</dbReference>
<evidence type="ECO:0000256" key="4">
    <source>
        <dbReference type="ARBA" id="ARBA00023172"/>
    </source>
</evidence>
<dbReference type="Gene3D" id="1.10.150.130">
    <property type="match status" value="1"/>
</dbReference>
<feature type="domain" description="Tyr recombinase" evidence="5">
    <location>
        <begin position="208"/>
        <end position="384"/>
    </location>
</feature>
<dbReference type="GO" id="GO:0003677">
    <property type="term" value="F:DNA binding"/>
    <property type="evidence" value="ECO:0007669"/>
    <property type="project" value="UniProtKB-KW"/>
</dbReference>
<dbReference type="InterPro" id="IPR011010">
    <property type="entry name" value="DNA_brk_join_enz"/>
</dbReference>
<dbReference type="PANTHER" id="PTHR30629:SF2">
    <property type="entry name" value="PROPHAGE INTEGRASE INTS-RELATED"/>
    <property type="match status" value="1"/>
</dbReference>
<dbReference type="InterPro" id="IPR013762">
    <property type="entry name" value="Integrase-like_cat_sf"/>
</dbReference>
<dbReference type="PANTHER" id="PTHR30629">
    <property type="entry name" value="PROPHAGE INTEGRASE"/>
    <property type="match status" value="1"/>
</dbReference>
<comment type="similarity">
    <text evidence="1">Belongs to the 'phage' integrase family.</text>
</comment>
<reference evidence="6 7" key="1">
    <citation type="submission" date="2015-03" db="EMBL/GenBank/DDBJ databases">
        <authorList>
            <person name="McCorrison J."/>
            <person name="Sanka R."/>
            <person name="Adams M."/>
            <person name="Brinkac L."/>
            <person name="Nierman W."/>
            <person name="Sutton G."/>
            <person name="Nelson K."/>
            <person name="Kiedrowski L."/>
            <person name="Guerrero D."/>
            <person name="Bonomo R."/>
        </authorList>
    </citation>
    <scope>NUCLEOTIDE SEQUENCE [LARGE SCALE GENOMIC DNA]</scope>
    <source>
        <strain evidence="6 7">35699</strain>
    </source>
</reference>
<evidence type="ECO:0000259" key="5">
    <source>
        <dbReference type="PROSITE" id="PS51898"/>
    </source>
</evidence>
<dbReference type="Pfam" id="PF13356">
    <property type="entry name" value="Arm-DNA-bind_3"/>
    <property type="match status" value="1"/>
</dbReference>
<evidence type="ECO:0000313" key="7">
    <source>
        <dbReference type="Proteomes" id="UP000033352"/>
    </source>
</evidence>
<proteinExistence type="inferred from homology"/>
<dbReference type="Pfam" id="PF00589">
    <property type="entry name" value="Phage_integrase"/>
    <property type="match status" value="1"/>
</dbReference>
<dbReference type="InterPro" id="IPR002104">
    <property type="entry name" value="Integrase_catalytic"/>
</dbReference>